<dbReference type="InterPro" id="IPR036388">
    <property type="entry name" value="WH-like_DNA-bd_sf"/>
</dbReference>
<evidence type="ECO:0000259" key="5">
    <source>
        <dbReference type="SMART" id="SM00421"/>
    </source>
</evidence>
<dbReference type="Gene3D" id="1.10.10.10">
    <property type="entry name" value="Winged helix-like DNA-binding domain superfamily/Winged helix DNA-binding domain"/>
    <property type="match status" value="1"/>
</dbReference>
<dbReference type="SMART" id="SM00421">
    <property type="entry name" value="HTH_LUXR"/>
    <property type="match status" value="1"/>
</dbReference>
<organism evidence="6 7">
    <name type="scientific">Candidatus Pseudobacter hemicellulosilyticus</name>
    <dbReference type="NCBI Taxonomy" id="3121375"/>
    <lineage>
        <taxon>Bacteria</taxon>
        <taxon>Pseudomonadati</taxon>
        <taxon>Bacteroidota</taxon>
        <taxon>Chitinophagia</taxon>
        <taxon>Chitinophagales</taxon>
        <taxon>Chitinophagaceae</taxon>
        <taxon>Pseudobacter</taxon>
    </lineage>
</organism>
<dbReference type="GO" id="GO:0016987">
    <property type="term" value="F:sigma factor activity"/>
    <property type="evidence" value="ECO:0007669"/>
    <property type="project" value="UniProtKB-KW"/>
</dbReference>
<dbReference type="Pfam" id="PF04542">
    <property type="entry name" value="Sigma70_r2"/>
    <property type="match status" value="1"/>
</dbReference>
<keyword evidence="3" id="KW-0731">Sigma factor</keyword>
<name>A0AAJ5WVC3_9BACT</name>
<dbReference type="CDD" id="cd06171">
    <property type="entry name" value="Sigma70_r4"/>
    <property type="match status" value="1"/>
</dbReference>
<dbReference type="AlphaFoldDB" id="A0AAJ5WVC3"/>
<evidence type="ECO:0000256" key="1">
    <source>
        <dbReference type="ARBA" id="ARBA00010641"/>
    </source>
</evidence>
<proteinExistence type="inferred from homology"/>
<dbReference type="InterPro" id="IPR013325">
    <property type="entry name" value="RNA_pol_sigma_r2"/>
</dbReference>
<dbReference type="NCBIfam" id="TIGR02937">
    <property type="entry name" value="sigma70-ECF"/>
    <property type="match status" value="1"/>
</dbReference>
<feature type="domain" description="HTH luxR-type" evidence="5">
    <location>
        <begin position="132"/>
        <end position="190"/>
    </location>
</feature>
<dbReference type="PANTHER" id="PTHR43133">
    <property type="entry name" value="RNA POLYMERASE ECF-TYPE SIGMA FACTO"/>
    <property type="match status" value="1"/>
</dbReference>
<dbReference type="Pfam" id="PF08281">
    <property type="entry name" value="Sigma70_r4_2"/>
    <property type="match status" value="1"/>
</dbReference>
<dbReference type="SUPFAM" id="SSF88946">
    <property type="entry name" value="Sigma2 domain of RNA polymerase sigma factors"/>
    <property type="match status" value="1"/>
</dbReference>
<dbReference type="EMBL" id="CP119311">
    <property type="protein sequence ID" value="WEK36302.1"/>
    <property type="molecule type" value="Genomic_DNA"/>
</dbReference>
<evidence type="ECO:0000313" key="7">
    <source>
        <dbReference type="Proteomes" id="UP001220610"/>
    </source>
</evidence>
<dbReference type="InterPro" id="IPR007627">
    <property type="entry name" value="RNA_pol_sigma70_r2"/>
</dbReference>
<keyword evidence="2" id="KW-0805">Transcription regulation</keyword>
<evidence type="ECO:0000256" key="3">
    <source>
        <dbReference type="ARBA" id="ARBA00023082"/>
    </source>
</evidence>
<keyword evidence="4" id="KW-0804">Transcription</keyword>
<dbReference type="GO" id="GO:0006352">
    <property type="term" value="P:DNA-templated transcription initiation"/>
    <property type="evidence" value="ECO:0007669"/>
    <property type="project" value="InterPro"/>
</dbReference>
<dbReference type="PANTHER" id="PTHR43133:SF46">
    <property type="entry name" value="RNA POLYMERASE SIGMA-70 FACTOR ECF SUBFAMILY"/>
    <property type="match status" value="1"/>
</dbReference>
<gene>
    <name evidence="6" type="ORF">P0Y53_02210</name>
</gene>
<comment type="similarity">
    <text evidence="1">Belongs to the sigma-70 factor family. ECF subfamily.</text>
</comment>
<protein>
    <submittedName>
        <fullName evidence="6">Sigma-70 family RNA polymerase sigma factor</fullName>
    </submittedName>
</protein>
<dbReference type="Proteomes" id="UP001220610">
    <property type="component" value="Chromosome"/>
</dbReference>
<dbReference type="GO" id="GO:0003677">
    <property type="term" value="F:DNA binding"/>
    <property type="evidence" value="ECO:0007669"/>
    <property type="project" value="InterPro"/>
</dbReference>
<dbReference type="SUPFAM" id="SSF88659">
    <property type="entry name" value="Sigma3 and sigma4 domains of RNA polymerase sigma factors"/>
    <property type="match status" value="1"/>
</dbReference>
<evidence type="ECO:0000256" key="2">
    <source>
        <dbReference type="ARBA" id="ARBA00023015"/>
    </source>
</evidence>
<sequence length="201" mass="23211">MSVPAQDITPLINDFHQEKREAENSIFEEFFRPMCLVAFRITEELPVAEDIVAETFLKLFNRRREFQSLDNIKAFLFVSVRNASITYKATRSRHRAAHLQIAQTLTDPAEIPPAIRLEFLEAELLHLIYREMDNLPDKCREVFRLIYLEGLGTDQIAAQMGISPQTVRTQKARALQLLKAGVLTNNPWLLPALFSGWFTFF</sequence>
<dbReference type="InterPro" id="IPR013249">
    <property type="entry name" value="RNA_pol_sigma70_r4_t2"/>
</dbReference>
<evidence type="ECO:0000313" key="6">
    <source>
        <dbReference type="EMBL" id="WEK36302.1"/>
    </source>
</evidence>
<dbReference type="InterPro" id="IPR000792">
    <property type="entry name" value="Tscrpt_reg_LuxR_C"/>
</dbReference>
<dbReference type="InterPro" id="IPR014284">
    <property type="entry name" value="RNA_pol_sigma-70_dom"/>
</dbReference>
<reference evidence="6" key="1">
    <citation type="submission" date="2023-03" db="EMBL/GenBank/DDBJ databases">
        <title>Andean soil-derived lignocellulolytic bacterial consortium as a source of novel taxa and putative plastic-active enzymes.</title>
        <authorList>
            <person name="Diaz-Garcia L."/>
            <person name="Chuvochina M."/>
            <person name="Feuerriegel G."/>
            <person name="Bunk B."/>
            <person name="Sproer C."/>
            <person name="Streit W.R."/>
            <person name="Rodriguez L.M."/>
            <person name="Overmann J."/>
            <person name="Jimenez D.J."/>
        </authorList>
    </citation>
    <scope>NUCLEOTIDE SEQUENCE</scope>
    <source>
        <strain evidence="6">MAG 7</strain>
    </source>
</reference>
<dbReference type="InterPro" id="IPR039425">
    <property type="entry name" value="RNA_pol_sigma-70-like"/>
</dbReference>
<dbReference type="InterPro" id="IPR013324">
    <property type="entry name" value="RNA_pol_sigma_r3/r4-like"/>
</dbReference>
<accession>A0AAJ5WVC3</accession>
<dbReference type="Gene3D" id="1.10.1740.10">
    <property type="match status" value="1"/>
</dbReference>
<evidence type="ECO:0000256" key="4">
    <source>
        <dbReference type="ARBA" id="ARBA00023163"/>
    </source>
</evidence>